<evidence type="ECO:0000313" key="1">
    <source>
        <dbReference type="EMBL" id="KAF4308321.1"/>
    </source>
</evidence>
<gene>
    <name evidence="1" type="ORF">GTA08_BOTSDO04674</name>
</gene>
<dbReference type="Proteomes" id="UP000572817">
    <property type="component" value="Unassembled WGS sequence"/>
</dbReference>
<comment type="caution">
    <text evidence="1">The sequence shown here is derived from an EMBL/GenBank/DDBJ whole genome shotgun (WGS) entry which is preliminary data.</text>
</comment>
<dbReference type="AlphaFoldDB" id="A0A8H4N741"/>
<evidence type="ECO:0000313" key="2">
    <source>
        <dbReference type="Proteomes" id="UP000572817"/>
    </source>
</evidence>
<dbReference type="EMBL" id="WWBZ02000022">
    <property type="protein sequence ID" value="KAF4308321.1"/>
    <property type="molecule type" value="Genomic_DNA"/>
</dbReference>
<proteinExistence type="predicted"/>
<organism evidence="1 2">
    <name type="scientific">Botryosphaeria dothidea</name>
    <dbReference type="NCBI Taxonomy" id="55169"/>
    <lineage>
        <taxon>Eukaryota</taxon>
        <taxon>Fungi</taxon>
        <taxon>Dikarya</taxon>
        <taxon>Ascomycota</taxon>
        <taxon>Pezizomycotina</taxon>
        <taxon>Dothideomycetes</taxon>
        <taxon>Dothideomycetes incertae sedis</taxon>
        <taxon>Botryosphaeriales</taxon>
        <taxon>Botryosphaeriaceae</taxon>
        <taxon>Botryosphaeria</taxon>
    </lineage>
</organism>
<sequence>MDLTRHRYTEAKHVSLNVPPHGQREYFSKTIIAVARAAGALWSDICYIVQDQQLTQGASMQLRLFMESSHNWVVFMMRQPLDDLAARIAEIDGMLERKSMQIKRLTMQELLADANQKVNILLSWMRAADLVTRKLFYPRVGSMDIYPRELLLELILRRYQGKYNQALQQRHLETLRDINTFLPLIRNPRKSMSYPGGISQDELRRHGPDGTPQMFFILRHQEILGNELISGATAATFQRFPELHARARELRDIRLEPVMAPAKSFHDGLKQAETECRKALEESRQSFEGDPRLASFNPDQQITIMARNQALGSMANRALGGAGGQGEAFRQDFAVSAAPCYSCRGLWRWTVARQSTTAELDEELTRWYWETHGAVPHRCAETAAFLELQLRENNIN</sequence>
<reference evidence="1" key="1">
    <citation type="submission" date="2020-04" db="EMBL/GenBank/DDBJ databases">
        <title>Genome Assembly and Annotation of Botryosphaeria dothidea sdau 11-99, a Latent Pathogen of Apple Fruit Ring Rot in China.</title>
        <authorList>
            <person name="Yu C."/>
            <person name="Diao Y."/>
            <person name="Lu Q."/>
            <person name="Zhao J."/>
            <person name="Cui S."/>
            <person name="Peng C."/>
            <person name="He B."/>
            <person name="Liu H."/>
        </authorList>
    </citation>
    <scope>NUCLEOTIDE SEQUENCE [LARGE SCALE GENOMIC DNA]</scope>
    <source>
        <strain evidence="1">Sdau11-99</strain>
    </source>
</reference>
<accession>A0A8H4N741</accession>
<keyword evidence="2" id="KW-1185">Reference proteome</keyword>
<name>A0A8H4N741_9PEZI</name>
<protein>
    <submittedName>
        <fullName evidence="1">Uncharacterized protein</fullName>
    </submittedName>
</protein>